<dbReference type="InterPro" id="IPR006268">
    <property type="entry name" value="DAHP_syn_2"/>
</dbReference>
<dbReference type="Gene3D" id="3.20.20.70">
    <property type="entry name" value="Aldolase class I"/>
    <property type="match status" value="1"/>
</dbReference>
<reference evidence="3 4" key="1">
    <citation type="submission" date="2016-10" db="EMBL/GenBank/DDBJ databases">
        <authorList>
            <person name="de Groot N.N."/>
        </authorList>
    </citation>
    <scope>NUCLEOTIDE SEQUENCE [LARGE SCALE GENOMIC DNA]</scope>
    <source>
        <strain evidence="3 4">DSM 23310</strain>
    </source>
</reference>
<dbReference type="AlphaFoldDB" id="A0A1H2YSQ2"/>
<gene>
    <name evidence="3" type="ORF">SAMN05660923_01711</name>
</gene>
<dbReference type="SUPFAM" id="SSF51569">
    <property type="entry name" value="Aldolase"/>
    <property type="match status" value="1"/>
</dbReference>
<dbReference type="PANTHER" id="PTHR43018">
    <property type="entry name" value="PHOSPHO-2-DEHYDRO-3-DEOXYHEPTONATE ALDOLASE"/>
    <property type="match status" value="1"/>
</dbReference>
<dbReference type="Pfam" id="PF00793">
    <property type="entry name" value="DAHP_synth_1"/>
    <property type="match status" value="1"/>
</dbReference>
<keyword evidence="4" id="KW-1185">Reference proteome</keyword>
<evidence type="ECO:0000256" key="1">
    <source>
        <dbReference type="ARBA" id="ARBA00022679"/>
    </source>
</evidence>
<dbReference type="NCBIfam" id="NF006421">
    <property type="entry name" value="PRK08673.1"/>
    <property type="match status" value="1"/>
</dbReference>
<organism evidence="3 4">
    <name type="scientific">Tepidimicrobium xylanilyticum</name>
    <dbReference type="NCBI Taxonomy" id="1123352"/>
    <lineage>
        <taxon>Bacteria</taxon>
        <taxon>Bacillati</taxon>
        <taxon>Bacillota</taxon>
        <taxon>Tissierellia</taxon>
        <taxon>Tissierellales</taxon>
        <taxon>Tepidimicrobiaceae</taxon>
        <taxon>Tepidimicrobium</taxon>
    </lineage>
</organism>
<feature type="domain" description="DAHP synthetase I/KDSA" evidence="2">
    <location>
        <begin position="10"/>
        <end position="249"/>
    </location>
</feature>
<dbReference type="Proteomes" id="UP000198828">
    <property type="component" value="Unassembled WGS sequence"/>
</dbReference>
<evidence type="ECO:0000313" key="4">
    <source>
        <dbReference type="Proteomes" id="UP000198828"/>
    </source>
</evidence>
<dbReference type="GO" id="GO:0009073">
    <property type="term" value="P:aromatic amino acid family biosynthetic process"/>
    <property type="evidence" value="ECO:0007669"/>
    <property type="project" value="InterPro"/>
</dbReference>
<dbReference type="GO" id="GO:0016832">
    <property type="term" value="F:aldehyde-lyase activity"/>
    <property type="evidence" value="ECO:0007669"/>
    <property type="project" value="InterPro"/>
</dbReference>
<dbReference type="NCBIfam" id="TIGR01361">
    <property type="entry name" value="DAHP_synth_Bsub"/>
    <property type="match status" value="1"/>
</dbReference>
<proteinExistence type="predicted"/>
<dbReference type="PANTHER" id="PTHR43018:SF2">
    <property type="entry name" value="PHOSPHO-2-DEHYDRO-3-DEOXYHEPTONATE ALDOLASE"/>
    <property type="match status" value="1"/>
</dbReference>
<protein>
    <submittedName>
        <fullName evidence="3">3-deoxy-D-arabinoheptulosonate-7-phosphate synthase</fullName>
    </submittedName>
</protein>
<dbReference type="OrthoDB" id="9780456at2"/>
<dbReference type="InterPro" id="IPR006218">
    <property type="entry name" value="DAHP1/KDSA"/>
</dbReference>
<accession>A0A1H2YSQ2</accession>
<dbReference type="EMBL" id="FNNG01000006">
    <property type="protein sequence ID" value="SDX08192.1"/>
    <property type="molecule type" value="Genomic_DNA"/>
</dbReference>
<dbReference type="InterPro" id="IPR052899">
    <property type="entry name" value="Class-I_DAHP_synthase"/>
</dbReference>
<keyword evidence="1" id="KW-0808">Transferase</keyword>
<sequence>MVDVVKISDELVIGGKEFIIIAGPCAVESEEQMESIGKFLSGLGIKILRGGAFKPRTSPNAFQGLGMDGLKILKDIRNRYNLKVVSEIMDPRDVEKAYEYIDIYQVGSRNMQNYSLLKEVGRADKPILLKRGMGATIDEWVKASEYIRIEGNDRIIFCERGIRTFEDYTRNTLDLVSIPIIQSKTKCPIIVDPSHGTGRKELVLPSSKAALAIGANGIMIEVHPNPESALSDGFQSLNFREFADLFERITNMERVLKTIV</sequence>
<evidence type="ECO:0000259" key="2">
    <source>
        <dbReference type="Pfam" id="PF00793"/>
    </source>
</evidence>
<dbReference type="NCBIfam" id="NF009239">
    <property type="entry name" value="PRK12595.1"/>
    <property type="match status" value="1"/>
</dbReference>
<name>A0A1H2YSQ2_9FIRM</name>
<evidence type="ECO:0000313" key="3">
    <source>
        <dbReference type="EMBL" id="SDX08192.1"/>
    </source>
</evidence>
<dbReference type="RefSeq" id="WP_093752758.1">
    <property type="nucleotide sequence ID" value="NZ_BSYN01000006.1"/>
</dbReference>
<dbReference type="InterPro" id="IPR013785">
    <property type="entry name" value="Aldolase_TIM"/>
</dbReference>
<dbReference type="GO" id="GO:0016740">
    <property type="term" value="F:transferase activity"/>
    <property type="evidence" value="ECO:0007669"/>
    <property type="project" value="UniProtKB-KW"/>
</dbReference>